<dbReference type="RefSeq" id="WP_346124733.1">
    <property type="nucleotide sequence ID" value="NZ_BAAAXC010000015.1"/>
</dbReference>
<organism evidence="1 2">
    <name type="scientific">Nonomuraea roseola</name>
    <dbReference type="NCBI Taxonomy" id="46179"/>
    <lineage>
        <taxon>Bacteria</taxon>
        <taxon>Bacillati</taxon>
        <taxon>Actinomycetota</taxon>
        <taxon>Actinomycetes</taxon>
        <taxon>Streptosporangiales</taxon>
        <taxon>Streptosporangiaceae</taxon>
        <taxon>Nonomuraea</taxon>
    </lineage>
</organism>
<comment type="caution">
    <text evidence="1">The sequence shown here is derived from an EMBL/GenBank/DDBJ whole genome shotgun (WGS) entry which is preliminary data.</text>
</comment>
<reference evidence="1 2" key="1">
    <citation type="submission" date="2024-09" db="EMBL/GenBank/DDBJ databases">
        <authorList>
            <person name="Sun Q."/>
            <person name="Mori K."/>
        </authorList>
    </citation>
    <scope>NUCLEOTIDE SEQUENCE [LARGE SCALE GENOMIC DNA]</scope>
    <source>
        <strain evidence="1 2">JCM 3323</strain>
    </source>
</reference>
<dbReference type="Proteomes" id="UP001589646">
    <property type="component" value="Unassembled WGS sequence"/>
</dbReference>
<evidence type="ECO:0000313" key="1">
    <source>
        <dbReference type="EMBL" id="MFB9530366.1"/>
    </source>
</evidence>
<proteinExistence type="predicted"/>
<accession>A0ABV5Q4G0</accession>
<keyword evidence="2" id="KW-1185">Reference proteome</keyword>
<dbReference type="EMBL" id="JBHMCE010000008">
    <property type="protein sequence ID" value="MFB9530366.1"/>
    <property type="molecule type" value="Genomic_DNA"/>
</dbReference>
<sequence>MTSRLADDLRDGSDDTDSDYALRFRLHADREGRVLDAEAVANSAPTHPEADRRAFSPLFWAHASL</sequence>
<evidence type="ECO:0000313" key="2">
    <source>
        <dbReference type="Proteomes" id="UP001589646"/>
    </source>
</evidence>
<name>A0ABV5Q4G0_9ACTN</name>
<protein>
    <submittedName>
        <fullName evidence="1">Uncharacterized protein</fullName>
    </submittedName>
</protein>
<gene>
    <name evidence="1" type="ORF">ACFFRN_27540</name>
</gene>